<feature type="region of interest" description="Disordered" evidence="1">
    <location>
        <begin position="1"/>
        <end position="127"/>
    </location>
</feature>
<reference evidence="3 4" key="1">
    <citation type="journal article" date="2021" name="G3 (Bethesda)">
        <title>Improved contiguity of the threespine stickleback genome using long-read sequencing.</title>
        <authorList>
            <person name="Nath S."/>
            <person name="Shaw D.E."/>
            <person name="White M.A."/>
        </authorList>
    </citation>
    <scope>NUCLEOTIDE SEQUENCE [LARGE SCALE GENOMIC DNA]</scope>
    <source>
        <strain evidence="3 4">Lake Benthic</strain>
    </source>
</reference>
<dbReference type="Proteomes" id="UP000007635">
    <property type="component" value="Chromosome XIII"/>
</dbReference>
<sequence length="518" mass="59956">MDREISIASSAADVDTSRQKKRKKRQEVFEETPPVVDTTEALKKKKKKKKKEKNERSEKGISTVTDHNHTGKDFSVSMETNKTGKKKKKDGNIMEVMLEGEEKNKSDVGEKKRRAKRTEGGRENSAITTSVPKEELDWLLEELQEFLPNIKTRSAKHIDRLLKYDLHRFKQFKQQGVDLCWGRLSQQENQQIRDNVRDFLALTSISSAKRLLFPQRYPEQEKQIKKLRARHHFLERIAEGIPRSCQQVYIRAKKMFDKRNYKGRFSEQEVHQLTKFQNLYGNDWKKISEMMGRSVFALEKRFAQLATGRGKWSPDEKSRLKRAVRDYLEVLVQQSSSGPRLSRQQLCNSLPWNVISRKVGTRSICQCRVKWFSILRLKLTSAGTFTRGVEGIAAKIRLINTLYNMGVEDIADIDWEEVVRLVGKVTPVCVQRSFYRLKVSKVPNWISLSYGEIIDFLQLNVSPILQAKLQKASREESRGEAQGEDGFLLSDIVPSHDEDDDYMESDNSQLTFGQSGCR</sequence>
<dbReference type="Pfam" id="PF00249">
    <property type="entry name" value="Myb_DNA-binding"/>
    <property type="match status" value="1"/>
</dbReference>
<name>G3P8X6_GASAC</name>
<dbReference type="InParanoid" id="G3P8X6"/>
<dbReference type="AlphaFoldDB" id="G3P8X6"/>
<accession>G3P8X6</accession>
<dbReference type="STRING" id="69293.ENSGACP00000014050"/>
<dbReference type="Ensembl" id="ENSGACT00000014075.2">
    <property type="protein sequence ID" value="ENSGACP00000014050.2"/>
    <property type="gene ID" value="ENSGACG00000010626.2"/>
</dbReference>
<feature type="compositionally biased region" description="Basic and acidic residues" evidence="1">
    <location>
        <begin position="100"/>
        <end position="110"/>
    </location>
</feature>
<dbReference type="SMART" id="SM00717">
    <property type="entry name" value="SANT"/>
    <property type="match status" value="3"/>
</dbReference>
<dbReference type="SUPFAM" id="SSF46689">
    <property type="entry name" value="Homeodomain-like"/>
    <property type="match status" value="2"/>
</dbReference>
<dbReference type="PANTHER" id="PTHR46760">
    <property type="entry name" value="TRANSCRIPTION TERMINATION FACTOR 1"/>
    <property type="match status" value="1"/>
</dbReference>
<dbReference type="CDD" id="cd00167">
    <property type="entry name" value="SANT"/>
    <property type="match status" value="2"/>
</dbReference>
<dbReference type="Bgee" id="ENSGACG00000010626">
    <property type="expression patterns" value="Expressed in embryo and 13 other cell types or tissues"/>
</dbReference>
<dbReference type="GO" id="GO:0003682">
    <property type="term" value="F:chromatin binding"/>
    <property type="evidence" value="ECO:0007669"/>
    <property type="project" value="TreeGrafter"/>
</dbReference>
<dbReference type="Gene3D" id="1.10.10.60">
    <property type="entry name" value="Homeodomain-like"/>
    <property type="match status" value="2"/>
</dbReference>
<protein>
    <recommendedName>
        <fullName evidence="2">Myb-like domain-containing protein</fullName>
    </recommendedName>
</protein>
<dbReference type="InterPro" id="IPR009057">
    <property type="entry name" value="Homeodomain-like_sf"/>
</dbReference>
<dbReference type="GeneTree" id="ENSGT00940000159729"/>
<dbReference type="eggNOG" id="KOG0051">
    <property type="taxonomic scope" value="Eukaryota"/>
</dbReference>
<feature type="domain" description="Myb-like" evidence="2">
    <location>
        <begin position="309"/>
        <end position="375"/>
    </location>
</feature>
<dbReference type="GeneID" id="120830543"/>
<organism evidence="3 4">
    <name type="scientific">Gasterosteus aculeatus aculeatus</name>
    <name type="common">three-spined stickleback</name>
    <dbReference type="NCBI Taxonomy" id="481459"/>
    <lineage>
        <taxon>Eukaryota</taxon>
        <taxon>Metazoa</taxon>
        <taxon>Chordata</taxon>
        <taxon>Craniata</taxon>
        <taxon>Vertebrata</taxon>
        <taxon>Euteleostomi</taxon>
        <taxon>Actinopterygii</taxon>
        <taxon>Neopterygii</taxon>
        <taxon>Teleostei</taxon>
        <taxon>Neoteleostei</taxon>
        <taxon>Acanthomorphata</taxon>
        <taxon>Eupercaria</taxon>
        <taxon>Perciformes</taxon>
        <taxon>Cottioidei</taxon>
        <taxon>Gasterosteales</taxon>
        <taxon>Gasterosteidae</taxon>
        <taxon>Gasterosteus</taxon>
    </lineage>
</organism>
<dbReference type="RefSeq" id="XP_040051194.1">
    <property type="nucleotide sequence ID" value="XM_040195260.1"/>
</dbReference>
<feature type="region of interest" description="Disordered" evidence="1">
    <location>
        <begin position="475"/>
        <end position="518"/>
    </location>
</feature>
<evidence type="ECO:0000259" key="2">
    <source>
        <dbReference type="PROSITE" id="PS50090"/>
    </source>
</evidence>
<dbReference type="PANTHER" id="PTHR46760:SF1">
    <property type="entry name" value="TRANSCRIPTION TERMINATION FACTOR 1"/>
    <property type="match status" value="1"/>
</dbReference>
<reference evidence="3" key="3">
    <citation type="submission" date="2025-09" db="UniProtKB">
        <authorList>
            <consortium name="Ensembl"/>
        </authorList>
    </citation>
    <scope>IDENTIFICATION</scope>
</reference>
<dbReference type="PROSITE" id="PS50090">
    <property type="entry name" value="MYB_LIKE"/>
    <property type="match status" value="1"/>
</dbReference>
<feature type="compositionally biased region" description="Polar residues" evidence="1">
    <location>
        <begin position="505"/>
        <end position="518"/>
    </location>
</feature>
<dbReference type="RefSeq" id="XP_040051193.1">
    <property type="nucleotide sequence ID" value="XM_040195259.1"/>
</dbReference>
<dbReference type="InterPro" id="IPR001005">
    <property type="entry name" value="SANT/Myb"/>
</dbReference>
<reference evidence="3" key="2">
    <citation type="submission" date="2025-08" db="UniProtKB">
        <authorList>
            <consortium name="Ensembl"/>
        </authorList>
    </citation>
    <scope>IDENTIFICATION</scope>
</reference>
<evidence type="ECO:0000313" key="3">
    <source>
        <dbReference type="Ensembl" id="ENSGACP00000014050.2"/>
    </source>
</evidence>
<dbReference type="KEGG" id="gat:120830543"/>
<proteinExistence type="predicted"/>
<keyword evidence="4" id="KW-1185">Reference proteome</keyword>
<dbReference type="GO" id="GO:0005730">
    <property type="term" value="C:nucleolus"/>
    <property type="evidence" value="ECO:0007669"/>
    <property type="project" value="TreeGrafter"/>
</dbReference>
<dbReference type="GO" id="GO:0006363">
    <property type="term" value="P:termination of RNA polymerase I transcription"/>
    <property type="evidence" value="ECO:0007669"/>
    <property type="project" value="TreeGrafter"/>
</dbReference>
<evidence type="ECO:0000313" key="4">
    <source>
        <dbReference type="Proteomes" id="UP000007635"/>
    </source>
</evidence>
<evidence type="ECO:0000256" key="1">
    <source>
        <dbReference type="SAM" id="MobiDB-lite"/>
    </source>
</evidence>
<dbReference type="InterPro" id="IPR053078">
    <property type="entry name" value="TTF1-like"/>
</dbReference>